<dbReference type="GO" id="GO:0016787">
    <property type="term" value="F:hydrolase activity"/>
    <property type="evidence" value="ECO:0007669"/>
    <property type="project" value="InterPro"/>
</dbReference>
<protein>
    <submittedName>
        <fullName evidence="13">G-protein coupled receptors family 1 profile domain-containing protein</fullName>
    </submittedName>
</protein>
<proteinExistence type="inferred from homology"/>
<feature type="transmembrane region" description="Helical" evidence="10">
    <location>
        <begin position="60"/>
        <end position="86"/>
    </location>
</feature>
<evidence type="ECO:0000313" key="12">
    <source>
        <dbReference type="Proteomes" id="UP000887560"/>
    </source>
</evidence>
<feature type="transmembrane region" description="Helical" evidence="10">
    <location>
        <begin position="287"/>
        <end position="307"/>
    </location>
</feature>
<name>A0A915P9H5_9BILA</name>
<comment type="subcellular location">
    <subcellularLocation>
        <location evidence="1">Membrane</location>
        <topology evidence="1">Multi-pass membrane protein</topology>
    </subcellularLocation>
</comment>
<feature type="transmembrane region" description="Helical" evidence="10">
    <location>
        <begin position="140"/>
        <end position="162"/>
    </location>
</feature>
<dbReference type="PRINTS" id="PR01012">
    <property type="entry name" value="NRPEPTIDEYR"/>
</dbReference>
<comment type="similarity">
    <text evidence="2 9">Belongs to the G-protein coupled receptor 1 family.</text>
</comment>
<keyword evidence="4 10" id="KW-1133">Transmembrane helix</keyword>
<keyword evidence="5 9" id="KW-0297">G-protein coupled receptor</keyword>
<dbReference type="InterPro" id="IPR000611">
    <property type="entry name" value="NPY_rcpt"/>
</dbReference>
<keyword evidence="6 10" id="KW-0472">Membrane</keyword>
<dbReference type="Pfam" id="PF00001">
    <property type="entry name" value="7tm_1"/>
    <property type="match status" value="1"/>
</dbReference>
<dbReference type="PRINTS" id="PR00237">
    <property type="entry name" value="GPCRRHODOPSN"/>
</dbReference>
<dbReference type="Gene3D" id="1.20.1070.10">
    <property type="entry name" value="Rhodopsin 7-helix transmembrane proteins"/>
    <property type="match status" value="1"/>
</dbReference>
<reference evidence="13" key="1">
    <citation type="submission" date="2022-11" db="UniProtKB">
        <authorList>
            <consortium name="WormBaseParasite"/>
        </authorList>
    </citation>
    <scope>IDENTIFICATION</scope>
</reference>
<dbReference type="GO" id="GO:0005886">
    <property type="term" value="C:plasma membrane"/>
    <property type="evidence" value="ECO:0007669"/>
    <property type="project" value="TreeGrafter"/>
</dbReference>
<evidence type="ECO:0000256" key="9">
    <source>
        <dbReference type="RuleBase" id="RU000688"/>
    </source>
</evidence>
<dbReference type="InterPro" id="IPR000276">
    <property type="entry name" value="GPCR_Rhodpsn"/>
</dbReference>
<dbReference type="GO" id="GO:0004983">
    <property type="term" value="F:neuropeptide Y receptor activity"/>
    <property type="evidence" value="ECO:0007669"/>
    <property type="project" value="InterPro"/>
</dbReference>
<dbReference type="PANTHER" id="PTHR24235">
    <property type="entry name" value="NEUROPEPTIDE Y RECEPTOR"/>
    <property type="match status" value="1"/>
</dbReference>
<dbReference type="WBParaSite" id="scf7180000423433.g10969">
    <property type="protein sequence ID" value="scf7180000423433.g10969"/>
    <property type="gene ID" value="scf7180000423433.g10969"/>
</dbReference>
<dbReference type="InterPro" id="IPR017452">
    <property type="entry name" value="GPCR_Rhodpsn_7TM"/>
</dbReference>
<dbReference type="AlphaFoldDB" id="A0A915P9H5"/>
<dbReference type="InterPro" id="IPR004843">
    <property type="entry name" value="Calcineurin-like_PHP"/>
</dbReference>
<dbReference type="SUPFAM" id="SSF81321">
    <property type="entry name" value="Family A G protein-coupled receptor-like"/>
    <property type="match status" value="1"/>
</dbReference>
<dbReference type="PROSITE" id="PS00237">
    <property type="entry name" value="G_PROTEIN_RECEP_F1_1"/>
    <property type="match status" value="1"/>
</dbReference>
<evidence type="ECO:0000256" key="6">
    <source>
        <dbReference type="ARBA" id="ARBA00023136"/>
    </source>
</evidence>
<evidence type="ECO:0000256" key="1">
    <source>
        <dbReference type="ARBA" id="ARBA00004141"/>
    </source>
</evidence>
<keyword evidence="12" id="KW-1185">Reference proteome</keyword>
<keyword evidence="7 9" id="KW-0675">Receptor</keyword>
<accession>A0A915P9H5</accession>
<sequence length="564" mass="65006">MRSRFSSTLPGVLDQFGDWTLRLDVKFFYSLFYAAIFIVGLIGNGFLVGTIRRRMTVANVFLMNLAISDLLLCITALPITPVLAFVKRWIFGLALCKLVPLCQGISVLISSYCLCLIAVDRYRSIVTPLKVPWNIQHAQWLMTLCWTFCIIISSPLFIVQGLQQIVYKNMTFCGEFCTELNWPTDFRIKLFYGISLLSIQFLIPTLIMTYCYWKILQKVRQDWLVPTNNSIMSLEQQAQTAIRKRRVMYVLILMVLIFMGSWMPLTFVNLLRDIGISFLETQMYFKLLNVHAVAMTSVVSNPLLYFYMSKRHRRALRDDMYWLTNARRQQNQHVGGLLAKFTPSPSIGLLYKKSLERHILQNATAKYNPYRRGTLADPTTLGREKVLQEMHANCFLLVPLMPLCVANQQRLATNQREISNNNNINFNFKRQKHPKFDNRISADGNQLATDLLWADPDINVRLFSSSNRRGIGRMFGQEVIDRVRQRFGIDLIVRAHQVVLDGHEFFNDDASSGLVTLFTAPHYCGQYDNSGAIMRVAKDMGVSFKVFKPQLQNNNSSRRSKRTE</sequence>
<keyword evidence="8 9" id="KW-0807">Transducer</keyword>
<dbReference type="PROSITE" id="PS50262">
    <property type="entry name" value="G_PROTEIN_RECEP_F1_2"/>
    <property type="match status" value="1"/>
</dbReference>
<evidence type="ECO:0000256" key="7">
    <source>
        <dbReference type="ARBA" id="ARBA00023170"/>
    </source>
</evidence>
<dbReference type="InterPro" id="IPR029052">
    <property type="entry name" value="Metallo-depent_PP-like"/>
</dbReference>
<dbReference type="SMART" id="SM01381">
    <property type="entry name" value="7TM_GPCR_Srsx"/>
    <property type="match status" value="1"/>
</dbReference>
<evidence type="ECO:0000313" key="13">
    <source>
        <dbReference type="WBParaSite" id="scf7180000423433.g10969"/>
    </source>
</evidence>
<dbReference type="CDD" id="cd15203">
    <property type="entry name" value="7tmA_NPYR-like"/>
    <property type="match status" value="1"/>
</dbReference>
<dbReference type="Proteomes" id="UP000887560">
    <property type="component" value="Unplaced"/>
</dbReference>
<feature type="domain" description="G-protein coupled receptors family 1 profile" evidence="11">
    <location>
        <begin position="40"/>
        <end position="305"/>
    </location>
</feature>
<evidence type="ECO:0000256" key="10">
    <source>
        <dbReference type="SAM" id="Phobius"/>
    </source>
</evidence>
<dbReference type="Pfam" id="PF00149">
    <property type="entry name" value="Metallophos"/>
    <property type="match status" value="1"/>
</dbReference>
<feature type="transmembrane region" description="Helical" evidence="10">
    <location>
        <begin position="247"/>
        <end position="267"/>
    </location>
</feature>
<evidence type="ECO:0000256" key="4">
    <source>
        <dbReference type="ARBA" id="ARBA00022989"/>
    </source>
</evidence>
<evidence type="ECO:0000256" key="8">
    <source>
        <dbReference type="ARBA" id="ARBA00023224"/>
    </source>
</evidence>
<dbReference type="PANTHER" id="PTHR24235:SF23">
    <property type="entry name" value="G-PROTEIN COUPLED RECEPTORS FAMILY 1 PROFILE DOMAIN-CONTAINING PROTEIN"/>
    <property type="match status" value="1"/>
</dbReference>
<dbReference type="SMART" id="SM00156">
    <property type="entry name" value="PP2Ac"/>
    <property type="match status" value="1"/>
</dbReference>
<evidence type="ECO:0000256" key="5">
    <source>
        <dbReference type="ARBA" id="ARBA00023040"/>
    </source>
</evidence>
<feature type="transmembrane region" description="Helical" evidence="10">
    <location>
        <begin position="190"/>
        <end position="213"/>
    </location>
</feature>
<dbReference type="GO" id="GO:0043005">
    <property type="term" value="C:neuron projection"/>
    <property type="evidence" value="ECO:0007669"/>
    <property type="project" value="TreeGrafter"/>
</dbReference>
<dbReference type="GO" id="GO:0042923">
    <property type="term" value="F:neuropeptide binding"/>
    <property type="evidence" value="ECO:0007669"/>
    <property type="project" value="TreeGrafter"/>
</dbReference>
<feature type="transmembrane region" description="Helical" evidence="10">
    <location>
        <begin position="98"/>
        <end position="119"/>
    </location>
</feature>
<dbReference type="InterPro" id="IPR006186">
    <property type="entry name" value="Ser/Thr-sp_prot-phosphatase"/>
</dbReference>
<dbReference type="Gene3D" id="3.60.21.10">
    <property type="match status" value="1"/>
</dbReference>
<organism evidence="12 13">
    <name type="scientific">Meloidogyne floridensis</name>
    <dbReference type="NCBI Taxonomy" id="298350"/>
    <lineage>
        <taxon>Eukaryota</taxon>
        <taxon>Metazoa</taxon>
        <taxon>Ecdysozoa</taxon>
        <taxon>Nematoda</taxon>
        <taxon>Chromadorea</taxon>
        <taxon>Rhabditida</taxon>
        <taxon>Tylenchina</taxon>
        <taxon>Tylenchomorpha</taxon>
        <taxon>Tylenchoidea</taxon>
        <taxon>Meloidogynidae</taxon>
        <taxon>Meloidogyninae</taxon>
        <taxon>Meloidogyne</taxon>
    </lineage>
</organism>
<evidence type="ECO:0000259" key="11">
    <source>
        <dbReference type="PROSITE" id="PS50262"/>
    </source>
</evidence>
<dbReference type="SUPFAM" id="SSF56300">
    <property type="entry name" value="Metallo-dependent phosphatases"/>
    <property type="match status" value="1"/>
</dbReference>
<evidence type="ECO:0000256" key="2">
    <source>
        <dbReference type="ARBA" id="ARBA00010663"/>
    </source>
</evidence>
<feature type="transmembrane region" description="Helical" evidence="10">
    <location>
        <begin position="27"/>
        <end position="48"/>
    </location>
</feature>
<evidence type="ECO:0000256" key="3">
    <source>
        <dbReference type="ARBA" id="ARBA00022692"/>
    </source>
</evidence>
<keyword evidence="3 9" id="KW-0812">Transmembrane</keyword>